<keyword evidence="6" id="KW-0560">Oxidoreductase</keyword>
<dbReference type="InterPro" id="IPR002401">
    <property type="entry name" value="Cyt_P450_E_grp-I"/>
</dbReference>
<dbReference type="GO" id="GO:0004497">
    <property type="term" value="F:monooxygenase activity"/>
    <property type="evidence" value="ECO:0007669"/>
    <property type="project" value="UniProtKB-KW"/>
</dbReference>
<dbReference type="InterPro" id="IPR036396">
    <property type="entry name" value="Cyt_P450_sf"/>
</dbReference>
<evidence type="ECO:0000256" key="3">
    <source>
        <dbReference type="ARBA" id="ARBA00010617"/>
    </source>
</evidence>
<evidence type="ECO:0000256" key="2">
    <source>
        <dbReference type="ARBA" id="ARBA00005179"/>
    </source>
</evidence>
<keyword evidence="5 9" id="KW-0479">Metal-binding</keyword>
<dbReference type="PANTHER" id="PTHR24305:SF166">
    <property type="entry name" value="CYTOCHROME P450 12A4, MITOCHONDRIAL-RELATED"/>
    <property type="match status" value="1"/>
</dbReference>
<dbReference type="GO" id="GO:0005506">
    <property type="term" value="F:iron ion binding"/>
    <property type="evidence" value="ECO:0007669"/>
    <property type="project" value="InterPro"/>
</dbReference>
<dbReference type="PRINTS" id="PR00463">
    <property type="entry name" value="EP450I"/>
</dbReference>
<dbReference type="Pfam" id="PF00067">
    <property type="entry name" value="p450"/>
    <property type="match status" value="1"/>
</dbReference>
<evidence type="ECO:0000313" key="10">
    <source>
        <dbReference type="EMBL" id="PIL34233.1"/>
    </source>
</evidence>
<dbReference type="Gene3D" id="1.10.630.10">
    <property type="entry name" value="Cytochrome P450"/>
    <property type="match status" value="1"/>
</dbReference>
<evidence type="ECO:0000256" key="7">
    <source>
        <dbReference type="ARBA" id="ARBA00023004"/>
    </source>
</evidence>
<evidence type="ECO:0000256" key="9">
    <source>
        <dbReference type="PIRSR" id="PIRSR602401-1"/>
    </source>
</evidence>
<dbReference type="InterPro" id="IPR050121">
    <property type="entry name" value="Cytochrome_P450_monoxygenase"/>
</dbReference>
<keyword evidence="11" id="KW-1185">Reference proteome</keyword>
<dbReference type="GO" id="GO:0020037">
    <property type="term" value="F:heme binding"/>
    <property type="evidence" value="ECO:0007669"/>
    <property type="project" value="InterPro"/>
</dbReference>
<evidence type="ECO:0000256" key="5">
    <source>
        <dbReference type="ARBA" id="ARBA00022723"/>
    </source>
</evidence>
<keyword evidence="8" id="KW-0503">Monooxygenase</keyword>
<comment type="cofactor">
    <cofactor evidence="1 9">
        <name>heme</name>
        <dbReference type="ChEBI" id="CHEBI:30413"/>
    </cofactor>
</comment>
<feature type="binding site" description="axial binding residue" evidence="9">
    <location>
        <position position="440"/>
    </location>
    <ligand>
        <name>heme</name>
        <dbReference type="ChEBI" id="CHEBI:30413"/>
    </ligand>
    <ligandPart>
        <name>Fe</name>
        <dbReference type="ChEBI" id="CHEBI:18248"/>
    </ligandPart>
</feature>
<dbReference type="InterPro" id="IPR001128">
    <property type="entry name" value="Cyt_P450"/>
</dbReference>
<comment type="similarity">
    <text evidence="3">Belongs to the cytochrome P450 family.</text>
</comment>
<evidence type="ECO:0000256" key="4">
    <source>
        <dbReference type="ARBA" id="ARBA00022617"/>
    </source>
</evidence>
<gene>
    <name evidence="10" type="ORF">GSI_03944</name>
</gene>
<evidence type="ECO:0000256" key="6">
    <source>
        <dbReference type="ARBA" id="ARBA00023002"/>
    </source>
</evidence>
<comment type="pathway">
    <text evidence="2">Secondary metabolite biosynthesis.</text>
</comment>
<dbReference type="STRING" id="1077348.A0A2G8SKF3"/>
<evidence type="ECO:0000256" key="8">
    <source>
        <dbReference type="ARBA" id="ARBA00023033"/>
    </source>
</evidence>
<evidence type="ECO:0000256" key="1">
    <source>
        <dbReference type="ARBA" id="ARBA00001971"/>
    </source>
</evidence>
<dbReference type="AlphaFoldDB" id="A0A2G8SKF3"/>
<dbReference type="PRINTS" id="PR00385">
    <property type="entry name" value="P450"/>
</dbReference>
<dbReference type="EMBL" id="AYKW01000006">
    <property type="protein sequence ID" value="PIL34233.1"/>
    <property type="molecule type" value="Genomic_DNA"/>
</dbReference>
<proteinExistence type="inferred from homology"/>
<reference evidence="10 11" key="1">
    <citation type="journal article" date="2015" name="Sci. Rep.">
        <title>Chromosome-level genome map provides insights into diverse defense mechanisms in the medicinal fungus Ganoderma sinense.</title>
        <authorList>
            <person name="Zhu Y."/>
            <person name="Xu J."/>
            <person name="Sun C."/>
            <person name="Zhou S."/>
            <person name="Xu H."/>
            <person name="Nelson D.R."/>
            <person name="Qian J."/>
            <person name="Song J."/>
            <person name="Luo H."/>
            <person name="Xiang L."/>
            <person name="Li Y."/>
            <person name="Xu Z."/>
            <person name="Ji A."/>
            <person name="Wang L."/>
            <person name="Lu S."/>
            <person name="Hayward A."/>
            <person name="Sun W."/>
            <person name="Li X."/>
            <person name="Schwartz D.C."/>
            <person name="Wang Y."/>
            <person name="Chen S."/>
        </authorList>
    </citation>
    <scope>NUCLEOTIDE SEQUENCE [LARGE SCALE GENOMIC DNA]</scope>
    <source>
        <strain evidence="10 11">ZZ0214-1</strain>
    </source>
</reference>
<dbReference type="OrthoDB" id="1470350at2759"/>
<accession>A0A2G8SKF3</accession>
<dbReference type="Proteomes" id="UP000230002">
    <property type="component" value="Unassembled WGS sequence"/>
</dbReference>
<sequence>MADYFGPRLLELPQQNFSQVRACGPPSWPPRRTSIYRYLSSYYTDVSQAKTLQVYDSKAMSLSLLLGPGLLGTLGHQHKRQRKMLNPVFSVKHLREMTPIFYDVIHRTRDAVMQRVIDSGHKNGIELDMLSWSGRTTLEVLGQAGLGVSFDPLTEDRPNAFADAVKDFFPQLSRLVALRGIISIAVKIGSRAFRRWVVERMPFDNVQQLKCIADTLHNRSVEIFNERKAALESGDEAIKHQIGEGRDIMSILVRENMRASESDKLPDEELIAQGSTTVLAGMDTTANSLARVLRLLADHPQIQDKLRQEIIQAVESEGEGGTLEFDKVMALPYLEAICRETVRYPGVTALFRTKKDMVLPLSEPIRMRDGTMVDAIPIPKGTEVLPNVIAANCNPALWGPDASEWRPERWLEPIPRAVEEAHIPGVYSHLMTFIGGNKSCIGFKFAQIEFKMVLLILLQHFEFRPTGKKIFWNFGLL</sequence>
<name>A0A2G8SKF3_9APHY</name>
<protein>
    <submittedName>
        <fullName evidence="10">Cytochrome P450</fullName>
    </submittedName>
</protein>
<organism evidence="10 11">
    <name type="scientific">Ganoderma sinense ZZ0214-1</name>
    <dbReference type="NCBI Taxonomy" id="1077348"/>
    <lineage>
        <taxon>Eukaryota</taxon>
        <taxon>Fungi</taxon>
        <taxon>Dikarya</taxon>
        <taxon>Basidiomycota</taxon>
        <taxon>Agaricomycotina</taxon>
        <taxon>Agaricomycetes</taxon>
        <taxon>Polyporales</taxon>
        <taxon>Polyporaceae</taxon>
        <taxon>Ganoderma</taxon>
    </lineage>
</organism>
<dbReference type="GO" id="GO:0016705">
    <property type="term" value="F:oxidoreductase activity, acting on paired donors, with incorporation or reduction of molecular oxygen"/>
    <property type="evidence" value="ECO:0007669"/>
    <property type="project" value="InterPro"/>
</dbReference>
<dbReference type="SUPFAM" id="SSF48264">
    <property type="entry name" value="Cytochrome P450"/>
    <property type="match status" value="1"/>
</dbReference>
<comment type="caution">
    <text evidence="10">The sequence shown here is derived from an EMBL/GenBank/DDBJ whole genome shotgun (WGS) entry which is preliminary data.</text>
</comment>
<keyword evidence="4 9" id="KW-0349">Heme</keyword>
<dbReference type="PANTHER" id="PTHR24305">
    <property type="entry name" value="CYTOCHROME P450"/>
    <property type="match status" value="1"/>
</dbReference>
<keyword evidence="7 9" id="KW-0408">Iron</keyword>
<evidence type="ECO:0000313" key="11">
    <source>
        <dbReference type="Proteomes" id="UP000230002"/>
    </source>
</evidence>